<dbReference type="AlphaFoldDB" id="A0A9P5QA82"/>
<sequence length="354" mass="40026">MTSPSHAKPKSLSYPDAIRVFNDDEVMQSLKEACQKLSDSGTALLKTFETISTQLRTFDMQSAPGGEPLAPKWTAFQKDFTEIVRHHRANAMIISARLKMFCAVILPLTVRNTEENGVQQCTETAQILESFMNISSDTMSNTRALVEDQLKLNGNLTSFHADFVKIAKFKTDVQKEPEDLMAKYSELEKTIRQIYLFNGQVTEPDVTLLTFSALRMSSRCTKFSHRQLIFPGPVLTTIKKLYEALEDTQNGIAHALYNSQVSHRQTDITTTVRIAIPSLVSEEIIMTEPSLTFFVSIWARLQADCLDILRWLQEDREPLHIPFCVKAYVESGHTLYLSVAEALDVYSGSDSRRK</sequence>
<proteinExistence type="predicted"/>
<comment type="caution">
    <text evidence="1">The sequence shown here is derived from an EMBL/GenBank/DDBJ whole genome shotgun (WGS) entry which is preliminary data.</text>
</comment>
<dbReference type="EMBL" id="JADNRY010000001">
    <property type="protein sequence ID" value="KAF9078443.1"/>
    <property type="molecule type" value="Genomic_DNA"/>
</dbReference>
<dbReference type="OrthoDB" id="2836601at2759"/>
<organism evidence="1 2">
    <name type="scientific">Rhodocollybia butyracea</name>
    <dbReference type="NCBI Taxonomy" id="206335"/>
    <lineage>
        <taxon>Eukaryota</taxon>
        <taxon>Fungi</taxon>
        <taxon>Dikarya</taxon>
        <taxon>Basidiomycota</taxon>
        <taxon>Agaricomycotina</taxon>
        <taxon>Agaricomycetes</taxon>
        <taxon>Agaricomycetidae</taxon>
        <taxon>Agaricales</taxon>
        <taxon>Marasmiineae</taxon>
        <taxon>Omphalotaceae</taxon>
        <taxon>Rhodocollybia</taxon>
    </lineage>
</organism>
<evidence type="ECO:0000313" key="2">
    <source>
        <dbReference type="Proteomes" id="UP000772434"/>
    </source>
</evidence>
<reference evidence="1" key="1">
    <citation type="submission" date="2020-11" db="EMBL/GenBank/DDBJ databases">
        <authorList>
            <consortium name="DOE Joint Genome Institute"/>
            <person name="Ahrendt S."/>
            <person name="Riley R."/>
            <person name="Andreopoulos W."/>
            <person name="Labutti K."/>
            <person name="Pangilinan J."/>
            <person name="Ruiz-Duenas F.J."/>
            <person name="Barrasa J.M."/>
            <person name="Sanchez-Garcia M."/>
            <person name="Camarero S."/>
            <person name="Miyauchi S."/>
            <person name="Serrano A."/>
            <person name="Linde D."/>
            <person name="Babiker R."/>
            <person name="Drula E."/>
            <person name="Ayuso-Fernandez I."/>
            <person name="Pacheco R."/>
            <person name="Padilla G."/>
            <person name="Ferreira P."/>
            <person name="Barriuso J."/>
            <person name="Kellner H."/>
            <person name="Castanera R."/>
            <person name="Alfaro M."/>
            <person name="Ramirez L."/>
            <person name="Pisabarro A.G."/>
            <person name="Kuo A."/>
            <person name="Tritt A."/>
            <person name="Lipzen A."/>
            <person name="He G."/>
            <person name="Yan M."/>
            <person name="Ng V."/>
            <person name="Cullen D."/>
            <person name="Martin F."/>
            <person name="Rosso M.-N."/>
            <person name="Henrissat B."/>
            <person name="Hibbett D."/>
            <person name="Martinez A.T."/>
            <person name="Grigoriev I.V."/>
        </authorList>
    </citation>
    <scope>NUCLEOTIDE SEQUENCE</scope>
    <source>
        <strain evidence="1">AH 40177</strain>
    </source>
</reference>
<dbReference type="Proteomes" id="UP000772434">
    <property type="component" value="Unassembled WGS sequence"/>
</dbReference>
<name>A0A9P5QA82_9AGAR</name>
<evidence type="ECO:0000313" key="1">
    <source>
        <dbReference type="EMBL" id="KAF9078443.1"/>
    </source>
</evidence>
<keyword evidence="2" id="KW-1185">Reference proteome</keyword>
<gene>
    <name evidence="1" type="ORF">BDP27DRAFT_1412431</name>
</gene>
<protein>
    <submittedName>
        <fullName evidence="1">Uncharacterized protein</fullName>
    </submittedName>
</protein>
<accession>A0A9P5QA82</accession>